<dbReference type="SUPFAM" id="SSF52266">
    <property type="entry name" value="SGNH hydrolase"/>
    <property type="match status" value="1"/>
</dbReference>
<comment type="subcellular location">
    <subcellularLocation>
        <location evidence="1">Secreted</location>
    </subcellularLocation>
</comment>
<keyword evidence="8" id="KW-1133">Transmembrane helix</keyword>
<sequence>IDMGNSSSLSLVSIRWCFLVFVWLITNFCVVLLVMKRCEGELLLAPALYVFGDSTVDAGNNNKIQTFAKYDFLPYGIDFPAGPSGRPTSGRTIPDFFAESLGLKVPPPAIRLVETTSYNSIEGFNYASSSAGILPESGFKGSLSLGEQISLFKKTVEEYLPLHLKDISCVNGVSGHLSKSIFLLVIGVNDYALNFLKKNNTTTTMGAPPNDEAFAQLLISNYGDHLKELYNLGARKFVVFDIEAMGCLPSYTNQKNELNSKCVDELNSMVQKFNGKLALKIQELGRTLPASAFILGNNYQHILNLVQNPQSYGNTLLLWLEDGTNTCCGLTQYGTCDPSKVTCKDRNSHVFFDAAHTTEAAYKILAQECFSGVRVCQPMNLKTLAML</sequence>
<name>A0A7J6HI76_CANSA</name>
<keyword evidence="6" id="KW-0442">Lipid degradation</keyword>
<comment type="caution">
    <text evidence="9">The sequence shown here is derived from an EMBL/GenBank/DDBJ whole genome shotgun (WGS) entry which is preliminary data.</text>
</comment>
<evidence type="ECO:0000256" key="1">
    <source>
        <dbReference type="ARBA" id="ARBA00004613"/>
    </source>
</evidence>
<dbReference type="GO" id="GO:0016042">
    <property type="term" value="P:lipid catabolic process"/>
    <property type="evidence" value="ECO:0007669"/>
    <property type="project" value="UniProtKB-KW"/>
</dbReference>
<dbReference type="InterPro" id="IPR036514">
    <property type="entry name" value="SGNH_hydro_sf"/>
</dbReference>
<dbReference type="Pfam" id="PF00657">
    <property type="entry name" value="Lipase_GDSL"/>
    <property type="match status" value="1"/>
</dbReference>
<keyword evidence="3" id="KW-0964">Secreted</keyword>
<dbReference type="Proteomes" id="UP000525078">
    <property type="component" value="Unassembled WGS sequence"/>
</dbReference>
<evidence type="ECO:0000313" key="9">
    <source>
        <dbReference type="EMBL" id="KAF4394735.1"/>
    </source>
</evidence>
<dbReference type="Gene3D" id="3.40.50.1110">
    <property type="entry name" value="SGNH hydrolase"/>
    <property type="match status" value="1"/>
</dbReference>
<organism evidence="9 10">
    <name type="scientific">Cannabis sativa</name>
    <name type="common">Hemp</name>
    <name type="synonym">Marijuana</name>
    <dbReference type="NCBI Taxonomy" id="3483"/>
    <lineage>
        <taxon>Eukaryota</taxon>
        <taxon>Viridiplantae</taxon>
        <taxon>Streptophyta</taxon>
        <taxon>Embryophyta</taxon>
        <taxon>Tracheophyta</taxon>
        <taxon>Spermatophyta</taxon>
        <taxon>Magnoliopsida</taxon>
        <taxon>eudicotyledons</taxon>
        <taxon>Gunneridae</taxon>
        <taxon>Pentapetalae</taxon>
        <taxon>rosids</taxon>
        <taxon>fabids</taxon>
        <taxon>Rosales</taxon>
        <taxon>Cannabaceae</taxon>
        <taxon>Cannabis</taxon>
    </lineage>
</organism>
<keyword evidence="7" id="KW-0443">Lipid metabolism</keyword>
<evidence type="ECO:0000313" key="10">
    <source>
        <dbReference type="Proteomes" id="UP000525078"/>
    </source>
</evidence>
<dbReference type="InterPro" id="IPR001087">
    <property type="entry name" value="GDSL"/>
</dbReference>
<dbReference type="CDD" id="cd01837">
    <property type="entry name" value="SGNH_plant_lipase_like"/>
    <property type="match status" value="1"/>
</dbReference>
<dbReference type="InterPro" id="IPR051238">
    <property type="entry name" value="GDSL_esterase/lipase"/>
</dbReference>
<proteinExistence type="inferred from homology"/>
<dbReference type="EMBL" id="JAATIP010000009">
    <property type="protein sequence ID" value="KAF4394735.1"/>
    <property type="molecule type" value="Genomic_DNA"/>
</dbReference>
<dbReference type="InterPro" id="IPR035669">
    <property type="entry name" value="SGNH_plant_lipase-like"/>
</dbReference>
<dbReference type="GO" id="GO:0016788">
    <property type="term" value="F:hydrolase activity, acting on ester bonds"/>
    <property type="evidence" value="ECO:0007669"/>
    <property type="project" value="InterPro"/>
</dbReference>
<evidence type="ECO:0000256" key="8">
    <source>
        <dbReference type="SAM" id="Phobius"/>
    </source>
</evidence>
<evidence type="ECO:0000256" key="7">
    <source>
        <dbReference type="ARBA" id="ARBA00023098"/>
    </source>
</evidence>
<protein>
    <submittedName>
        <fullName evidence="9">Uncharacterized protein</fullName>
    </submittedName>
</protein>
<keyword evidence="5" id="KW-0378">Hydrolase</keyword>
<feature type="transmembrane region" description="Helical" evidence="8">
    <location>
        <begin position="12"/>
        <end position="34"/>
    </location>
</feature>
<evidence type="ECO:0000256" key="3">
    <source>
        <dbReference type="ARBA" id="ARBA00022525"/>
    </source>
</evidence>
<dbReference type="GO" id="GO:0005576">
    <property type="term" value="C:extracellular region"/>
    <property type="evidence" value="ECO:0007669"/>
    <property type="project" value="UniProtKB-SubCell"/>
</dbReference>
<evidence type="ECO:0000256" key="6">
    <source>
        <dbReference type="ARBA" id="ARBA00022963"/>
    </source>
</evidence>
<feature type="non-terminal residue" evidence="9">
    <location>
        <position position="1"/>
    </location>
</feature>
<dbReference type="AlphaFoldDB" id="A0A7J6HI76"/>
<evidence type="ECO:0000256" key="5">
    <source>
        <dbReference type="ARBA" id="ARBA00022801"/>
    </source>
</evidence>
<comment type="similarity">
    <text evidence="2">Belongs to the 'GDSL' lipolytic enzyme family.</text>
</comment>
<reference evidence="9 10" key="1">
    <citation type="journal article" date="2020" name="bioRxiv">
        <title>Sequence and annotation of 42 cannabis genomes reveals extensive copy number variation in cannabinoid synthesis and pathogen resistance genes.</title>
        <authorList>
            <person name="Mckernan K.J."/>
            <person name="Helbert Y."/>
            <person name="Kane L.T."/>
            <person name="Ebling H."/>
            <person name="Zhang L."/>
            <person name="Liu B."/>
            <person name="Eaton Z."/>
            <person name="Mclaughlin S."/>
            <person name="Kingan S."/>
            <person name="Baybayan P."/>
            <person name="Concepcion G."/>
            <person name="Jordan M."/>
            <person name="Riva A."/>
            <person name="Barbazuk W."/>
            <person name="Harkins T."/>
        </authorList>
    </citation>
    <scope>NUCLEOTIDE SEQUENCE [LARGE SCALE GENOMIC DNA]</scope>
    <source>
        <strain evidence="10">cv. Jamaican Lion 4</strain>
        <tissue evidence="9">Leaf</tissue>
    </source>
</reference>
<gene>
    <name evidence="9" type="ORF">F8388_015641</name>
</gene>
<evidence type="ECO:0000256" key="2">
    <source>
        <dbReference type="ARBA" id="ARBA00008668"/>
    </source>
</evidence>
<dbReference type="PANTHER" id="PTHR45650:SF43">
    <property type="entry name" value="GDSL ESTERASE_LIPASE 7-LIKE"/>
    <property type="match status" value="1"/>
</dbReference>
<keyword evidence="4" id="KW-0732">Signal</keyword>
<evidence type="ECO:0000256" key="4">
    <source>
        <dbReference type="ARBA" id="ARBA00022729"/>
    </source>
</evidence>
<dbReference type="PANTHER" id="PTHR45650">
    <property type="entry name" value="GDSL-LIKE LIPASE/ACYLHYDROLASE-RELATED"/>
    <property type="match status" value="1"/>
</dbReference>
<accession>A0A7J6HI76</accession>
<keyword evidence="8" id="KW-0812">Transmembrane</keyword>
<keyword evidence="8" id="KW-0472">Membrane</keyword>